<dbReference type="RefSeq" id="WP_058934133.1">
    <property type="nucleotide sequence ID" value="NZ_CP013729.1"/>
</dbReference>
<evidence type="ECO:0000313" key="1">
    <source>
        <dbReference type="EMBL" id="ALV05729.1"/>
    </source>
</evidence>
<dbReference type="STRING" id="76731.RD2015_1238"/>
<dbReference type="PANTHER" id="PTHR39335">
    <property type="entry name" value="BLL4220 PROTEIN"/>
    <property type="match status" value="1"/>
</dbReference>
<dbReference type="Pfam" id="PF03640">
    <property type="entry name" value="Lipoprotein_15"/>
    <property type="match status" value="2"/>
</dbReference>
<sequence precursor="true">MNAFRPLHAQVPSRVVGARGLRTLALAVALAASAGIASAQQAPAMVKDGALVGHNQMTLYTFDKDSDGKSACNGPCAKNWPPLMAKADDIASGDWSIITRDDGTKQWAYKGKPLYFWVKDTKAGERTGDGVNNVWHTAKP</sequence>
<gene>
    <name evidence="1" type="ORF">RD2015_1238</name>
</gene>
<dbReference type="PATRIC" id="fig|76731.3.peg.1262"/>
<dbReference type="KEGG" id="rdp:RD2015_1238"/>
<dbReference type="PANTHER" id="PTHR39335:SF1">
    <property type="entry name" value="BLL4220 PROTEIN"/>
    <property type="match status" value="1"/>
</dbReference>
<proteinExistence type="predicted"/>
<dbReference type="AlphaFoldDB" id="A0A0U2U071"/>
<evidence type="ECO:0000313" key="2">
    <source>
        <dbReference type="Proteomes" id="UP000060699"/>
    </source>
</evidence>
<organism evidence="1 2">
    <name type="scientific">Roseateles depolymerans</name>
    <dbReference type="NCBI Taxonomy" id="76731"/>
    <lineage>
        <taxon>Bacteria</taxon>
        <taxon>Pseudomonadati</taxon>
        <taxon>Pseudomonadota</taxon>
        <taxon>Betaproteobacteria</taxon>
        <taxon>Burkholderiales</taxon>
        <taxon>Sphaerotilaceae</taxon>
        <taxon>Roseateles</taxon>
    </lineage>
</organism>
<dbReference type="GO" id="GO:0043448">
    <property type="term" value="P:alkane catabolic process"/>
    <property type="evidence" value="ECO:0007669"/>
    <property type="project" value="TreeGrafter"/>
</dbReference>
<dbReference type="Proteomes" id="UP000060699">
    <property type="component" value="Chromosome"/>
</dbReference>
<dbReference type="PIRSF" id="PIRSF029720">
    <property type="entry name" value="UCP029720"/>
    <property type="match status" value="1"/>
</dbReference>
<dbReference type="InterPro" id="IPR005297">
    <property type="entry name" value="Lipoprotein_repeat"/>
</dbReference>
<protein>
    <submittedName>
        <fullName evidence="1">Uncharacterized protein</fullName>
    </submittedName>
</protein>
<name>A0A0U2U071_9BURK</name>
<dbReference type="InterPro" id="IPR014558">
    <property type="entry name" value="UCP029720"/>
</dbReference>
<reference evidence="1 2" key="1">
    <citation type="submission" date="2015-12" db="EMBL/GenBank/DDBJ databases">
        <title>Complete genome of Roseateles depolymerans KCTC 42856.</title>
        <authorList>
            <person name="Kim K.M."/>
        </authorList>
    </citation>
    <scope>NUCLEOTIDE SEQUENCE [LARGE SCALE GENOMIC DNA]</scope>
    <source>
        <strain evidence="1 2">KCTC 42856</strain>
    </source>
</reference>
<keyword evidence="2" id="KW-1185">Reference proteome</keyword>
<accession>A0A0U2U071</accession>
<dbReference type="EMBL" id="CP013729">
    <property type="protein sequence ID" value="ALV05729.1"/>
    <property type="molecule type" value="Genomic_DNA"/>
</dbReference>
<dbReference type="OrthoDB" id="9800666at2"/>